<protein>
    <submittedName>
        <fullName evidence="2">Uncharacterized protein</fullName>
    </submittedName>
</protein>
<name>A0A3N4LJF0_9PEZI</name>
<feature type="transmembrane region" description="Helical" evidence="1">
    <location>
        <begin position="89"/>
        <end position="110"/>
    </location>
</feature>
<dbReference type="EMBL" id="ML121548">
    <property type="protein sequence ID" value="RPB22980.1"/>
    <property type="molecule type" value="Genomic_DNA"/>
</dbReference>
<proteinExistence type="predicted"/>
<evidence type="ECO:0000313" key="3">
    <source>
        <dbReference type="Proteomes" id="UP000267821"/>
    </source>
</evidence>
<keyword evidence="1" id="KW-1133">Transmembrane helix</keyword>
<keyword evidence="1" id="KW-0472">Membrane</keyword>
<feature type="transmembrane region" description="Helical" evidence="1">
    <location>
        <begin position="20"/>
        <end position="40"/>
    </location>
</feature>
<dbReference type="OrthoDB" id="5404537at2759"/>
<keyword evidence="3" id="KW-1185">Reference proteome</keyword>
<accession>A0A3N4LJF0</accession>
<dbReference type="Proteomes" id="UP000267821">
    <property type="component" value="Unassembled WGS sequence"/>
</dbReference>
<dbReference type="InParanoid" id="A0A3N4LJF0"/>
<reference evidence="2 3" key="1">
    <citation type="journal article" date="2018" name="Nat. Ecol. Evol.">
        <title>Pezizomycetes genomes reveal the molecular basis of ectomycorrhizal truffle lifestyle.</title>
        <authorList>
            <person name="Murat C."/>
            <person name="Payen T."/>
            <person name="Noel B."/>
            <person name="Kuo A."/>
            <person name="Morin E."/>
            <person name="Chen J."/>
            <person name="Kohler A."/>
            <person name="Krizsan K."/>
            <person name="Balestrini R."/>
            <person name="Da Silva C."/>
            <person name="Montanini B."/>
            <person name="Hainaut M."/>
            <person name="Levati E."/>
            <person name="Barry K.W."/>
            <person name="Belfiori B."/>
            <person name="Cichocki N."/>
            <person name="Clum A."/>
            <person name="Dockter R.B."/>
            <person name="Fauchery L."/>
            <person name="Guy J."/>
            <person name="Iotti M."/>
            <person name="Le Tacon F."/>
            <person name="Lindquist E.A."/>
            <person name="Lipzen A."/>
            <person name="Malagnac F."/>
            <person name="Mello A."/>
            <person name="Molinier V."/>
            <person name="Miyauchi S."/>
            <person name="Poulain J."/>
            <person name="Riccioni C."/>
            <person name="Rubini A."/>
            <person name="Sitrit Y."/>
            <person name="Splivallo R."/>
            <person name="Traeger S."/>
            <person name="Wang M."/>
            <person name="Zifcakova L."/>
            <person name="Wipf D."/>
            <person name="Zambonelli A."/>
            <person name="Paolocci F."/>
            <person name="Nowrousian M."/>
            <person name="Ottonello S."/>
            <person name="Baldrian P."/>
            <person name="Spatafora J.W."/>
            <person name="Henrissat B."/>
            <person name="Nagy L.G."/>
            <person name="Aury J.M."/>
            <person name="Wincker P."/>
            <person name="Grigoriev I.V."/>
            <person name="Bonfante P."/>
            <person name="Martin F.M."/>
        </authorList>
    </citation>
    <scope>NUCLEOTIDE SEQUENCE [LARGE SCALE GENOMIC DNA]</scope>
    <source>
        <strain evidence="2 3">ATCC MYA-4762</strain>
    </source>
</reference>
<gene>
    <name evidence="2" type="ORF">L211DRAFT_290036</name>
</gene>
<organism evidence="2 3">
    <name type="scientific">Terfezia boudieri ATCC MYA-4762</name>
    <dbReference type="NCBI Taxonomy" id="1051890"/>
    <lineage>
        <taxon>Eukaryota</taxon>
        <taxon>Fungi</taxon>
        <taxon>Dikarya</taxon>
        <taxon>Ascomycota</taxon>
        <taxon>Pezizomycotina</taxon>
        <taxon>Pezizomycetes</taxon>
        <taxon>Pezizales</taxon>
        <taxon>Pezizaceae</taxon>
        <taxon>Terfezia</taxon>
    </lineage>
</organism>
<feature type="transmembrane region" description="Helical" evidence="1">
    <location>
        <begin position="61"/>
        <end position="83"/>
    </location>
</feature>
<dbReference type="AlphaFoldDB" id="A0A3N4LJF0"/>
<keyword evidence="1" id="KW-0812">Transmembrane</keyword>
<sequence>MAENLVQHLLSQLPMPLSLISTQLNSIATCIFQFTLPFIAAITENPGAERSEGTSAGVSPILINAALLLFIFWLSLAIVGMASRYMYRMVMTMIKLGLFVVVSVIGFSLVNRGLVATQNDIMQFFGTVSTNRALNEQWERLNQAHGNSYGGSQ</sequence>
<evidence type="ECO:0000313" key="2">
    <source>
        <dbReference type="EMBL" id="RPB22980.1"/>
    </source>
</evidence>
<evidence type="ECO:0000256" key="1">
    <source>
        <dbReference type="SAM" id="Phobius"/>
    </source>
</evidence>